<gene>
    <name evidence="1" type="ORF">KQX54_020942</name>
</gene>
<reference evidence="1 2" key="1">
    <citation type="journal article" date="2021" name="J. Hered.">
        <title>A chromosome-level genome assembly of the parasitoid wasp, Cotesia glomerata (Hymenoptera: Braconidae).</title>
        <authorList>
            <person name="Pinto B.J."/>
            <person name="Weis J.J."/>
            <person name="Gamble T."/>
            <person name="Ode P.J."/>
            <person name="Paul R."/>
            <person name="Zaspel J.M."/>
        </authorList>
    </citation>
    <scope>NUCLEOTIDE SEQUENCE [LARGE SCALE GENOMIC DNA]</scope>
    <source>
        <strain evidence="1">CgM1</strain>
    </source>
</reference>
<sequence length="211" mass="24251">MSANNHVDEYVLANARESQPRRIKEEGRRRIKLGFRRLTRGSEDSSSRELVSCTIIREMLSALEVTPSPAQSFARLPGKSIARLSDKLEVHHASLRFDKPVITRAGYVIWTCFCLIERSEVDNINGIVGRKERTIWRHDNFRYLVVNSAPRALGRYKRVFGFPSLLTPKVTPSSMLPLQIVESDKPSPFPIDKWTSPEKFLEYFPTKLYPC</sequence>
<name>A0AAV7HMG2_COTGL</name>
<organism evidence="1 2">
    <name type="scientific">Cotesia glomerata</name>
    <name type="common">Lepidopteran parasitic wasp</name>
    <name type="synonym">Apanteles glomeratus</name>
    <dbReference type="NCBI Taxonomy" id="32391"/>
    <lineage>
        <taxon>Eukaryota</taxon>
        <taxon>Metazoa</taxon>
        <taxon>Ecdysozoa</taxon>
        <taxon>Arthropoda</taxon>
        <taxon>Hexapoda</taxon>
        <taxon>Insecta</taxon>
        <taxon>Pterygota</taxon>
        <taxon>Neoptera</taxon>
        <taxon>Endopterygota</taxon>
        <taxon>Hymenoptera</taxon>
        <taxon>Apocrita</taxon>
        <taxon>Ichneumonoidea</taxon>
        <taxon>Braconidae</taxon>
        <taxon>Microgastrinae</taxon>
        <taxon>Cotesia</taxon>
    </lineage>
</organism>
<dbReference type="AlphaFoldDB" id="A0AAV7HMG2"/>
<dbReference type="EMBL" id="JAHXZJ010002609">
    <property type="protein sequence ID" value="KAH0541066.1"/>
    <property type="molecule type" value="Genomic_DNA"/>
</dbReference>
<comment type="caution">
    <text evidence="1">The sequence shown here is derived from an EMBL/GenBank/DDBJ whole genome shotgun (WGS) entry which is preliminary data.</text>
</comment>
<dbReference type="Proteomes" id="UP000826195">
    <property type="component" value="Unassembled WGS sequence"/>
</dbReference>
<proteinExistence type="predicted"/>
<protein>
    <submittedName>
        <fullName evidence="1">Uncharacterized protein</fullName>
    </submittedName>
</protein>
<evidence type="ECO:0000313" key="2">
    <source>
        <dbReference type="Proteomes" id="UP000826195"/>
    </source>
</evidence>
<accession>A0AAV7HMG2</accession>
<keyword evidence="2" id="KW-1185">Reference proteome</keyword>
<evidence type="ECO:0000313" key="1">
    <source>
        <dbReference type="EMBL" id="KAH0541066.1"/>
    </source>
</evidence>